<accession>M3F420</accession>
<feature type="region of interest" description="Disordered" evidence="1">
    <location>
        <begin position="1"/>
        <end position="39"/>
    </location>
</feature>
<evidence type="ECO:0000256" key="1">
    <source>
        <dbReference type="SAM" id="MobiDB-lite"/>
    </source>
</evidence>
<reference evidence="3" key="1">
    <citation type="journal article" date="2013" name="Genome Announc.">
        <title>Draft Genome Sequence of Streptomyces bottropensis ATCC 25435, a Bottromycin-Producing Actinomycete.</title>
        <authorList>
            <person name="Zhang H."/>
            <person name="Zhou W."/>
            <person name="Zhuang Y."/>
            <person name="Liang X."/>
            <person name="Liu T."/>
        </authorList>
    </citation>
    <scope>NUCLEOTIDE SEQUENCE [LARGE SCALE GENOMIC DNA]</scope>
    <source>
        <strain evidence="3">ATCC 25435</strain>
    </source>
</reference>
<organism evidence="2 3">
    <name type="scientific">Streptomyces bottropensis ATCC 25435</name>
    <dbReference type="NCBI Taxonomy" id="1054862"/>
    <lineage>
        <taxon>Bacteria</taxon>
        <taxon>Bacillati</taxon>
        <taxon>Actinomycetota</taxon>
        <taxon>Actinomycetes</taxon>
        <taxon>Kitasatosporales</taxon>
        <taxon>Streptomycetaceae</taxon>
        <taxon>Streptomyces</taxon>
    </lineage>
</organism>
<name>M3F420_9ACTN</name>
<dbReference type="InterPro" id="IPR046200">
    <property type="entry name" value="DUF6233"/>
</dbReference>
<gene>
    <name evidence="2" type="ORF">SBD_2335</name>
</gene>
<evidence type="ECO:0000313" key="3">
    <source>
        <dbReference type="Proteomes" id="UP000030760"/>
    </source>
</evidence>
<dbReference type="Pfam" id="PF19746">
    <property type="entry name" value="DUF6233"/>
    <property type="match status" value="1"/>
</dbReference>
<protein>
    <submittedName>
        <fullName evidence="2">Uncharacterized protein</fullName>
    </submittedName>
</protein>
<sequence length="108" mass="11720">MWLKPGEQVHPVEGADYDQVPNYPLPREDQASGPPSDRWTWKIARTRPKGGRPGEVVVHIWDCPDAPAGAPEVDLFEALEVMRSSAGAVACKECGAAVALHPLLEAPR</sequence>
<dbReference type="AlphaFoldDB" id="M3F420"/>
<evidence type="ECO:0000313" key="2">
    <source>
        <dbReference type="EMBL" id="EMF56303.1"/>
    </source>
</evidence>
<proteinExistence type="predicted"/>
<dbReference type="Proteomes" id="UP000030760">
    <property type="component" value="Unassembled WGS sequence"/>
</dbReference>
<dbReference type="EMBL" id="KB405065">
    <property type="protein sequence ID" value="EMF56303.1"/>
    <property type="molecule type" value="Genomic_DNA"/>
</dbReference>